<dbReference type="KEGG" id="fer:FNB15_14375"/>
<organism evidence="1 2">
    <name type="scientific">Ferrovibrio terrae</name>
    <dbReference type="NCBI Taxonomy" id="2594003"/>
    <lineage>
        <taxon>Bacteria</taxon>
        <taxon>Pseudomonadati</taxon>
        <taxon>Pseudomonadota</taxon>
        <taxon>Alphaproteobacteria</taxon>
        <taxon>Rhodospirillales</taxon>
        <taxon>Rhodospirillaceae</taxon>
        <taxon>Ferrovibrio</taxon>
    </lineage>
</organism>
<keyword evidence="2" id="KW-1185">Reference proteome</keyword>
<sequence length="171" mass="18925">MSAEPLFIPSEHALVRIDRIPLTQVHARDGKFSLAEAVWGRDNGEPATLPFVTAMRRLFDPDPAHVIDTTAKHVLAWRIIDFDNHPFVLDGEDVSNLCLGAIRQAPARIAAEQTYAAVVAERMPACFQVAMSIRVYQRAMFPFFDEDGHVSRVVTLIRPLTPGVALAAVSH</sequence>
<dbReference type="EMBL" id="CP041636">
    <property type="protein sequence ID" value="QDO98385.1"/>
    <property type="molecule type" value="Genomic_DNA"/>
</dbReference>
<name>A0A516H3R7_9PROT</name>
<evidence type="ECO:0000313" key="2">
    <source>
        <dbReference type="Proteomes" id="UP000317496"/>
    </source>
</evidence>
<reference evidence="1 2" key="1">
    <citation type="submission" date="2019-07" db="EMBL/GenBank/DDBJ databases">
        <title>Genome sequencing for Ferrovibrio sp. K5.</title>
        <authorList>
            <person name="Park S.-J."/>
        </authorList>
    </citation>
    <scope>NUCLEOTIDE SEQUENCE [LARGE SCALE GENOMIC DNA]</scope>
    <source>
        <strain evidence="1 2">K5</strain>
    </source>
</reference>
<dbReference type="RefSeq" id="WP_144069366.1">
    <property type="nucleotide sequence ID" value="NZ_CP041636.1"/>
</dbReference>
<gene>
    <name evidence="1" type="ORF">FNB15_14375</name>
</gene>
<dbReference type="Proteomes" id="UP000317496">
    <property type="component" value="Chromosome"/>
</dbReference>
<evidence type="ECO:0008006" key="3">
    <source>
        <dbReference type="Google" id="ProtNLM"/>
    </source>
</evidence>
<accession>A0A516H3R7</accession>
<evidence type="ECO:0000313" key="1">
    <source>
        <dbReference type="EMBL" id="QDO98385.1"/>
    </source>
</evidence>
<protein>
    <recommendedName>
        <fullName evidence="3">PAS domain-containing protein</fullName>
    </recommendedName>
</protein>
<dbReference type="AlphaFoldDB" id="A0A516H3R7"/>
<proteinExistence type="predicted"/>